<keyword evidence="1" id="KW-0472">Membrane</keyword>
<keyword evidence="1" id="KW-0812">Transmembrane</keyword>
<dbReference type="RefSeq" id="WP_185050903.1">
    <property type="nucleotide sequence ID" value="NZ_BAABIX010000039.1"/>
</dbReference>
<feature type="transmembrane region" description="Helical" evidence="1">
    <location>
        <begin position="58"/>
        <end position="75"/>
    </location>
</feature>
<feature type="transmembrane region" description="Helical" evidence="1">
    <location>
        <begin position="25"/>
        <end position="46"/>
    </location>
</feature>
<accession>A0A840P4P3</accession>
<organism evidence="2 3">
    <name type="scientific">Thermocatellispora tengchongensis</name>
    <dbReference type="NCBI Taxonomy" id="1073253"/>
    <lineage>
        <taxon>Bacteria</taxon>
        <taxon>Bacillati</taxon>
        <taxon>Actinomycetota</taxon>
        <taxon>Actinomycetes</taxon>
        <taxon>Streptosporangiales</taxon>
        <taxon>Streptosporangiaceae</taxon>
        <taxon>Thermocatellispora</taxon>
    </lineage>
</organism>
<dbReference type="AlphaFoldDB" id="A0A840P4P3"/>
<dbReference type="Pfam" id="PF19608">
    <property type="entry name" value="DUF6113"/>
    <property type="match status" value="1"/>
</dbReference>
<feature type="transmembrane region" description="Helical" evidence="1">
    <location>
        <begin position="81"/>
        <end position="100"/>
    </location>
</feature>
<protein>
    <submittedName>
        <fullName evidence="2">Chromate transport protein ChrA</fullName>
    </submittedName>
</protein>
<keyword evidence="1" id="KW-1133">Transmembrane helix</keyword>
<evidence type="ECO:0000256" key="1">
    <source>
        <dbReference type="SAM" id="Phobius"/>
    </source>
</evidence>
<proteinExistence type="predicted"/>
<evidence type="ECO:0000313" key="3">
    <source>
        <dbReference type="Proteomes" id="UP000578449"/>
    </source>
</evidence>
<dbReference type="EMBL" id="JACHGN010000007">
    <property type="protein sequence ID" value="MBB5133979.1"/>
    <property type="molecule type" value="Genomic_DNA"/>
</dbReference>
<gene>
    <name evidence="2" type="ORF">HNP84_003705</name>
</gene>
<sequence>MGEMAPESGATDGPPHGPRWLDPTLLGALYGMLFVLGLVLGVAGGFQHNHYLGEHVPIAAIAWIVLLFGAVYGLGRLMDGRLPAVVIALGWLLASVVFTVERGEGDLVIAANFAGYLYLYGGFAAIVVAVLAVPSRGPSWLLKEHRLSGHRDRGSTQS</sequence>
<dbReference type="InterPro" id="IPR046095">
    <property type="entry name" value="DUF6113"/>
</dbReference>
<evidence type="ECO:0000313" key="2">
    <source>
        <dbReference type="EMBL" id="MBB5133979.1"/>
    </source>
</evidence>
<name>A0A840P4P3_9ACTN</name>
<feature type="transmembrane region" description="Helical" evidence="1">
    <location>
        <begin position="107"/>
        <end position="133"/>
    </location>
</feature>
<dbReference type="Proteomes" id="UP000578449">
    <property type="component" value="Unassembled WGS sequence"/>
</dbReference>
<reference evidence="2 3" key="1">
    <citation type="submission" date="2020-08" db="EMBL/GenBank/DDBJ databases">
        <title>Genomic Encyclopedia of Type Strains, Phase IV (KMG-IV): sequencing the most valuable type-strain genomes for metagenomic binning, comparative biology and taxonomic classification.</title>
        <authorList>
            <person name="Goeker M."/>
        </authorList>
    </citation>
    <scope>NUCLEOTIDE SEQUENCE [LARGE SCALE GENOMIC DNA]</scope>
    <source>
        <strain evidence="2 3">DSM 45615</strain>
    </source>
</reference>
<comment type="caution">
    <text evidence="2">The sequence shown here is derived from an EMBL/GenBank/DDBJ whole genome shotgun (WGS) entry which is preliminary data.</text>
</comment>
<keyword evidence="3" id="KW-1185">Reference proteome</keyword>